<reference evidence="1" key="1">
    <citation type="journal article" date="2015" name="Nature">
        <title>Complex archaea that bridge the gap between prokaryotes and eukaryotes.</title>
        <authorList>
            <person name="Spang A."/>
            <person name="Saw J.H."/>
            <person name="Jorgensen S.L."/>
            <person name="Zaremba-Niedzwiedzka K."/>
            <person name="Martijn J."/>
            <person name="Lind A.E."/>
            <person name="van Eijk R."/>
            <person name="Schleper C."/>
            <person name="Guy L."/>
            <person name="Ettema T.J."/>
        </authorList>
    </citation>
    <scope>NUCLEOTIDE SEQUENCE</scope>
</reference>
<gene>
    <name evidence="1" type="ORF">LCGC14_1288710</name>
</gene>
<dbReference type="EMBL" id="LAZR01007406">
    <property type="protein sequence ID" value="KKM85466.1"/>
    <property type="molecule type" value="Genomic_DNA"/>
</dbReference>
<sequence>MIRLIILSILFGFVYNLGIQVDTVTEVCNSKPPLNGACELALTIIVSGGFERSSIFLDVALNNGTQIKLNFEILQAGVGVTFQGPGILRNGFTTPGQVAFCPGFGGDTWCSQVCEEPATCTACLGCPATPRQSKPFGKPYCDLTNLAKTLNGIDKPRPIIQCQNSSPKFSTIELCAIPLERGLFGTVGCLTVVDTNDFTQSNSRLLVLLPTNPIGTGVMHVFDNTLTYDFYIVLSDDIEDQIFISPLNNSQAIVVRVEQQRPVNRFNEFELIGFDLNNQIPGVPIMLLPSDDFCFIDNKETCFGPIQENPVNPNLFSTIVTPLSRILWPNPKGTTQIYNPIVQN</sequence>
<accession>A0A0F9LE28</accession>
<feature type="non-terminal residue" evidence="1">
    <location>
        <position position="344"/>
    </location>
</feature>
<name>A0A0F9LE28_9ZZZZ</name>
<evidence type="ECO:0000313" key="1">
    <source>
        <dbReference type="EMBL" id="KKM85466.1"/>
    </source>
</evidence>
<protein>
    <submittedName>
        <fullName evidence="1">Uncharacterized protein</fullName>
    </submittedName>
</protein>
<dbReference type="AlphaFoldDB" id="A0A0F9LE28"/>
<comment type="caution">
    <text evidence="1">The sequence shown here is derived from an EMBL/GenBank/DDBJ whole genome shotgun (WGS) entry which is preliminary data.</text>
</comment>
<proteinExistence type="predicted"/>
<organism evidence="1">
    <name type="scientific">marine sediment metagenome</name>
    <dbReference type="NCBI Taxonomy" id="412755"/>
    <lineage>
        <taxon>unclassified sequences</taxon>
        <taxon>metagenomes</taxon>
        <taxon>ecological metagenomes</taxon>
    </lineage>
</organism>